<evidence type="ECO:0000313" key="2">
    <source>
        <dbReference type="Proteomes" id="UP000253551"/>
    </source>
</evidence>
<keyword evidence="2" id="KW-1185">Reference proteome</keyword>
<organism evidence="1 2">
    <name type="scientific">Rhizopus stolonifer</name>
    <name type="common">Rhizopus nigricans</name>
    <dbReference type="NCBI Taxonomy" id="4846"/>
    <lineage>
        <taxon>Eukaryota</taxon>
        <taxon>Fungi</taxon>
        <taxon>Fungi incertae sedis</taxon>
        <taxon>Mucoromycota</taxon>
        <taxon>Mucoromycotina</taxon>
        <taxon>Mucoromycetes</taxon>
        <taxon>Mucorales</taxon>
        <taxon>Mucorineae</taxon>
        <taxon>Rhizopodaceae</taxon>
        <taxon>Rhizopus</taxon>
    </lineage>
</organism>
<name>A0A367IUF8_RHIST</name>
<sequence length="146" mass="16272">SNSVSEDKIHASWVTANDEKGRLSVDIVVEWLGTGNNCYFFSGRTETNAGHLDRTPKGALGHISNIEAKSQNVAKDLQDGKFDISLDLLSEHPVDVKRKYLTQNTGNYRIRWSRESLKKVQVLLFSEKSIHSNRVSARAIASINSS</sequence>
<evidence type="ECO:0000313" key="1">
    <source>
        <dbReference type="EMBL" id="RCH81266.1"/>
    </source>
</evidence>
<accession>A0A367IUF8</accession>
<dbReference type="EMBL" id="PJQM01005596">
    <property type="protein sequence ID" value="RCH81266.1"/>
    <property type="molecule type" value="Genomic_DNA"/>
</dbReference>
<dbReference type="AlphaFoldDB" id="A0A367IUF8"/>
<comment type="caution">
    <text evidence="1">The sequence shown here is derived from an EMBL/GenBank/DDBJ whole genome shotgun (WGS) entry which is preliminary data.</text>
</comment>
<proteinExistence type="predicted"/>
<dbReference type="Proteomes" id="UP000253551">
    <property type="component" value="Unassembled WGS sequence"/>
</dbReference>
<reference evidence="1 2" key="1">
    <citation type="journal article" date="2018" name="G3 (Bethesda)">
        <title>Phylogenetic and Phylogenomic Definition of Rhizopus Species.</title>
        <authorList>
            <person name="Gryganskyi A.P."/>
            <person name="Golan J."/>
            <person name="Dolatabadi S."/>
            <person name="Mondo S."/>
            <person name="Robb S."/>
            <person name="Idnurm A."/>
            <person name="Muszewska A."/>
            <person name="Steczkiewicz K."/>
            <person name="Masonjones S."/>
            <person name="Liao H.L."/>
            <person name="Gajdeczka M.T."/>
            <person name="Anike F."/>
            <person name="Vuek A."/>
            <person name="Anishchenko I.M."/>
            <person name="Voigt K."/>
            <person name="de Hoog G.S."/>
            <person name="Smith M.E."/>
            <person name="Heitman J."/>
            <person name="Vilgalys R."/>
            <person name="Stajich J.E."/>
        </authorList>
    </citation>
    <scope>NUCLEOTIDE SEQUENCE [LARGE SCALE GENOMIC DNA]</scope>
    <source>
        <strain evidence="1 2">LSU 92-RS-03</strain>
    </source>
</reference>
<feature type="non-terminal residue" evidence="1">
    <location>
        <position position="1"/>
    </location>
</feature>
<protein>
    <submittedName>
        <fullName evidence="1">Uncharacterized protein</fullName>
    </submittedName>
</protein>
<gene>
    <name evidence="1" type="ORF">CU098_003511</name>
</gene>